<dbReference type="CDD" id="cd00310">
    <property type="entry name" value="ATP-synt_Fo_a_6"/>
    <property type="match status" value="1"/>
</dbReference>
<keyword evidence="10" id="KW-0066">ATP synthesis</keyword>
<evidence type="ECO:0000256" key="2">
    <source>
        <dbReference type="ARBA" id="ARBA00006810"/>
    </source>
</evidence>
<keyword evidence="7 12" id="KW-1133">Transmembrane helix</keyword>
<evidence type="ECO:0000256" key="12">
    <source>
        <dbReference type="SAM" id="Phobius"/>
    </source>
</evidence>
<feature type="transmembrane region" description="Helical" evidence="12">
    <location>
        <begin position="20"/>
        <end position="42"/>
    </location>
</feature>
<evidence type="ECO:0000256" key="6">
    <source>
        <dbReference type="ARBA" id="ARBA00022781"/>
    </source>
</evidence>
<name>A0A175D0F3_9ANNE</name>
<evidence type="ECO:0000256" key="1">
    <source>
        <dbReference type="ARBA" id="ARBA00004141"/>
    </source>
</evidence>
<feature type="transmembrane region" description="Helical" evidence="12">
    <location>
        <begin position="73"/>
        <end position="97"/>
    </location>
</feature>
<dbReference type="PANTHER" id="PTHR11410:SF0">
    <property type="entry name" value="ATP SYNTHASE SUBUNIT A"/>
    <property type="match status" value="1"/>
</dbReference>
<dbReference type="InterPro" id="IPR023011">
    <property type="entry name" value="ATP_synth_F0_asu_AS"/>
</dbReference>
<evidence type="ECO:0000256" key="9">
    <source>
        <dbReference type="ARBA" id="ARBA00023136"/>
    </source>
</evidence>
<dbReference type="NCBIfam" id="TIGR01131">
    <property type="entry name" value="ATP_synt_6_or_A"/>
    <property type="match status" value="1"/>
</dbReference>
<evidence type="ECO:0000313" key="13">
    <source>
        <dbReference type="EMBL" id="CVK87351.1"/>
    </source>
</evidence>
<evidence type="ECO:0000256" key="8">
    <source>
        <dbReference type="ARBA" id="ARBA00023065"/>
    </source>
</evidence>
<feature type="transmembrane region" description="Helical" evidence="12">
    <location>
        <begin position="103"/>
        <end position="124"/>
    </location>
</feature>
<dbReference type="PRINTS" id="PR00123">
    <property type="entry name" value="ATPASEA"/>
</dbReference>
<feature type="transmembrane region" description="Helical" evidence="12">
    <location>
        <begin position="173"/>
        <end position="199"/>
    </location>
</feature>
<dbReference type="InterPro" id="IPR035908">
    <property type="entry name" value="F0_ATP_A_sf"/>
</dbReference>
<keyword evidence="6" id="KW-0375">Hydrogen ion transport</keyword>
<evidence type="ECO:0000256" key="7">
    <source>
        <dbReference type="ARBA" id="ARBA00022989"/>
    </source>
</evidence>
<dbReference type="InterPro" id="IPR000568">
    <property type="entry name" value="ATP_synth_F0_asu"/>
</dbReference>
<keyword evidence="3" id="KW-0813">Transport</keyword>
<dbReference type="CTD" id="4508"/>
<dbReference type="SUPFAM" id="SSF81336">
    <property type="entry name" value="F1F0 ATP synthase subunit A"/>
    <property type="match status" value="1"/>
</dbReference>
<keyword evidence="9 12" id="KW-0472">Membrane</keyword>
<dbReference type="Gene3D" id="1.20.120.220">
    <property type="entry name" value="ATP synthase, F0 complex, subunit A"/>
    <property type="match status" value="1"/>
</dbReference>
<organism evidence="13">
    <name type="scientific">Placobdella lamothei</name>
    <dbReference type="NCBI Taxonomy" id="1514856"/>
    <lineage>
        <taxon>Eukaryota</taxon>
        <taxon>Metazoa</taxon>
        <taxon>Spiralia</taxon>
        <taxon>Lophotrochozoa</taxon>
        <taxon>Annelida</taxon>
        <taxon>Clitellata</taxon>
        <taxon>Hirudinea</taxon>
        <taxon>Rhynchobdellida</taxon>
        <taxon>Glossiphoniidae</taxon>
        <taxon>Placobdella</taxon>
    </lineage>
</organism>
<dbReference type="GeneID" id="27923220"/>
<evidence type="ECO:0000256" key="10">
    <source>
        <dbReference type="ARBA" id="ARBA00023310"/>
    </source>
</evidence>
<dbReference type="PANTHER" id="PTHR11410">
    <property type="entry name" value="ATP SYNTHASE SUBUNIT A"/>
    <property type="match status" value="1"/>
</dbReference>
<keyword evidence="5 12" id="KW-0812">Transmembrane</keyword>
<dbReference type="EMBL" id="LT159849">
    <property type="protein sequence ID" value="CVK87351.1"/>
    <property type="molecule type" value="Genomic_DNA"/>
</dbReference>
<dbReference type="AlphaFoldDB" id="A0A175D0F3"/>
<evidence type="ECO:0000256" key="3">
    <source>
        <dbReference type="ARBA" id="ARBA00022448"/>
    </source>
</evidence>
<evidence type="ECO:0000256" key="5">
    <source>
        <dbReference type="ARBA" id="ARBA00022692"/>
    </source>
</evidence>
<dbReference type="RefSeq" id="YP_009255788.1">
    <property type="nucleotide sequence ID" value="NC_030269.1"/>
</dbReference>
<dbReference type="PROSITE" id="PS00449">
    <property type="entry name" value="ATPASE_A"/>
    <property type="match status" value="1"/>
</dbReference>
<dbReference type="GO" id="GO:0046933">
    <property type="term" value="F:proton-transporting ATP synthase activity, rotational mechanism"/>
    <property type="evidence" value="ECO:0007669"/>
    <property type="project" value="TreeGrafter"/>
</dbReference>
<feature type="transmembrane region" description="Helical" evidence="12">
    <location>
        <begin position="206"/>
        <end position="226"/>
    </location>
</feature>
<evidence type="ECO:0000256" key="11">
    <source>
        <dbReference type="RuleBase" id="RU004450"/>
    </source>
</evidence>
<dbReference type="GO" id="GO:0005743">
    <property type="term" value="C:mitochondrial inner membrane"/>
    <property type="evidence" value="ECO:0007669"/>
    <property type="project" value="UniProtKB-SubCell"/>
</dbReference>
<protein>
    <recommendedName>
        <fullName evidence="11">ATP synthase subunit a</fullName>
    </recommendedName>
</protein>
<dbReference type="InterPro" id="IPR045083">
    <property type="entry name" value="ATP_synth_F0_asu_bact/mt"/>
</dbReference>
<sequence>MLMDIFSSFDSYEFNSISIITNNMVLSCMVILFSSLFTCCWLSNNRMNVLMIYPTKLIFNQLTRTKSTLIKGYNVIIVPLFLLLIVANLMGMVPYTMSISTHLIFTLSLGLTLWATVILSSLALNKKEFIAKLLPDGAPDWLNPFLVLIETVSITVRPLTLSFRLAANMSAGHIVLGLLGTYMSIALSTSISATVLLLLISSGYILFEFAICMIQAYIFCLLLSLYTDDHSSSH</sequence>
<comment type="similarity">
    <text evidence="2">Belongs to the ATPase A chain family.</text>
</comment>
<evidence type="ECO:0000256" key="4">
    <source>
        <dbReference type="ARBA" id="ARBA00022547"/>
    </source>
</evidence>
<gene>
    <name evidence="13" type="primary">atp6</name>
</gene>
<keyword evidence="8" id="KW-0406">Ion transport</keyword>
<proteinExistence type="inferred from homology"/>
<accession>A0A175D0F3</accession>
<dbReference type="Pfam" id="PF00119">
    <property type="entry name" value="ATP-synt_A"/>
    <property type="match status" value="1"/>
</dbReference>
<keyword evidence="4" id="KW-0138">CF(0)</keyword>
<keyword evidence="13" id="KW-0496">Mitochondrion</keyword>
<reference evidence="13" key="1">
    <citation type="journal article" date="2016" name="PLoS ONE">
        <title>Comparative Mitogenomics of Leeches (Annelida: Clitellata): Genome Conservation and Placobdella-Specific trnD Gene Duplication.</title>
        <authorList>
            <person name="Oceguera-Figueroa A."/>
            <person name="Manzano-Marin A."/>
            <person name="Kvist S."/>
            <person name="Moya A."/>
            <person name="Siddall M.E."/>
            <person name="Latorre A."/>
        </authorList>
    </citation>
    <scope>NUCLEOTIDE SEQUENCE</scope>
    <source>
        <strain evidence="13">MXTON</strain>
    </source>
</reference>
<geneLocation type="mitochondrion" evidence="13"/>
<dbReference type="GO" id="GO:0045259">
    <property type="term" value="C:proton-transporting ATP synthase complex"/>
    <property type="evidence" value="ECO:0007669"/>
    <property type="project" value="UniProtKB-KW"/>
</dbReference>
<comment type="subcellular location">
    <subcellularLocation>
        <location evidence="1">Membrane</location>
        <topology evidence="1">Multi-pass membrane protein</topology>
    </subcellularLocation>
    <subcellularLocation>
        <location evidence="11">Mitochondrion inner membrane</location>
        <topology evidence="11">Multi-pass membrane protein</topology>
    </subcellularLocation>
</comment>